<dbReference type="AlphaFoldDB" id="A0A0V1F4Q1"/>
<organism evidence="1 2">
    <name type="scientific">Trichinella pseudospiralis</name>
    <name type="common">Parasitic roundworm</name>
    <dbReference type="NCBI Taxonomy" id="6337"/>
    <lineage>
        <taxon>Eukaryota</taxon>
        <taxon>Metazoa</taxon>
        <taxon>Ecdysozoa</taxon>
        <taxon>Nematoda</taxon>
        <taxon>Enoplea</taxon>
        <taxon>Dorylaimia</taxon>
        <taxon>Trichinellida</taxon>
        <taxon>Trichinellidae</taxon>
        <taxon>Trichinella</taxon>
    </lineage>
</organism>
<proteinExistence type="predicted"/>
<dbReference type="EMBL" id="JYDT01000259">
    <property type="protein sequence ID" value="KRY81145.1"/>
    <property type="molecule type" value="Genomic_DNA"/>
</dbReference>
<name>A0A0V1F4Q1_TRIPS</name>
<comment type="caution">
    <text evidence="1">The sequence shown here is derived from an EMBL/GenBank/DDBJ whole genome shotgun (WGS) entry which is preliminary data.</text>
</comment>
<evidence type="ECO:0000313" key="2">
    <source>
        <dbReference type="Proteomes" id="UP000054995"/>
    </source>
</evidence>
<protein>
    <submittedName>
        <fullName evidence="1">Uncharacterized protein</fullName>
    </submittedName>
</protein>
<reference evidence="1 2" key="1">
    <citation type="submission" date="2015-01" db="EMBL/GenBank/DDBJ databases">
        <title>Evolution of Trichinella species and genotypes.</title>
        <authorList>
            <person name="Korhonen P.K."/>
            <person name="Edoardo P."/>
            <person name="Giuseppe L.R."/>
            <person name="Gasser R.B."/>
        </authorList>
    </citation>
    <scope>NUCLEOTIDE SEQUENCE [LARGE SCALE GENOMIC DNA]</scope>
    <source>
        <strain evidence="1">ISS470</strain>
    </source>
</reference>
<accession>A0A0V1F4Q1</accession>
<dbReference type="Proteomes" id="UP000054995">
    <property type="component" value="Unassembled WGS sequence"/>
</dbReference>
<keyword evidence="2" id="KW-1185">Reference proteome</keyword>
<gene>
    <name evidence="1" type="ORF">T4D_7637</name>
</gene>
<sequence>MVGSVGREKTAVGQKESVKSRGQYWVGRDKIDCNLLEGTKYKGIEMRRNMSGGKAPLAYNVSGQWRGSGDLYIIPRNLNGSVHNCWEGNRTRPDKLERDLVLKNLPHCQKEVCTLFERMRHLARKKGRKCCGKSSRIVESTLQYTISALFFWVNGTGYLKFLESCFEEAAHVLTKRLHRCSESVVLWKTKYVNSTWDHNALYGSKVSEITAGRRSTHSTKMMRSGLRRAAGRRAKRVTSCCCTTADGKERACPIPESCPVAVEVYGGQRAAFKLSRDVEEDWHLTVKNTCTVGGSNGTRLSKQRVPYYKKLTSGMAKRGHGCIEKEMGDYRCEVLNSVQKCNVENGSQPQKMAVSLHQIYKMLSWVHQKKLLGVDRKPKMSFAVKQPSDYDKKARKKGALCRQCVTVEQSVDGQNAWIGGREETSAGRKAVLVPHQCLENWFHCRQHYSFNLYVDYFAQLLWLRQK</sequence>
<evidence type="ECO:0000313" key="1">
    <source>
        <dbReference type="EMBL" id="KRY81145.1"/>
    </source>
</evidence>